<gene>
    <name evidence="4" type="ORF">C7440_0498</name>
</gene>
<dbReference type="GO" id="GO:0003676">
    <property type="term" value="F:nucleic acid binding"/>
    <property type="evidence" value="ECO:0007669"/>
    <property type="project" value="InterPro"/>
</dbReference>
<dbReference type="Pfam" id="PF05175">
    <property type="entry name" value="MTS"/>
    <property type="match status" value="1"/>
</dbReference>
<dbReference type="PANTHER" id="PTHR18895">
    <property type="entry name" value="HEMK METHYLTRANSFERASE"/>
    <property type="match status" value="1"/>
</dbReference>
<dbReference type="GO" id="GO:0032259">
    <property type="term" value="P:methylation"/>
    <property type="evidence" value="ECO:0007669"/>
    <property type="project" value="UniProtKB-KW"/>
</dbReference>
<evidence type="ECO:0000259" key="3">
    <source>
        <dbReference type="Pfam" id="PF05175"/>
    </source>
</evidence>
<name>A0A2U1CQG1_9BURK</name>
<dbReference type="OrthoDB" id="5383291at2"/>
<dbReference type="PANTHER" id="PTHR18895:SF74">
    <property type="entry name" value="MTRF1L RELEASE FACTOR GLUTAMINE METHYLTRANSFERASE"/>
    <property type="match status" value="1"/>
</dbReference>
<dbReference type="InterPro" id="IPR029063">
    <property type="entry name" value="SAM-dependent_MTases_sf"/>
</dbReference>
<dbReference type="InterPro" id="IPR050320">
    <property type="entry name" value="N5-glutamine_MTase"/>
</dbReference>
<dbReference type="Proteomes" id="UP000246145">
    <property type="component" value="Unassembled WGS sequence"/>
</dbReference>
<feature type="domain" description="Methyltransferase small" evidence="3">
    <location>
        <begin position="140"/>
        <end position="255"/>
    </location>
</feature>
<dbReference type="InterPro" id="IPR007848">
    <property type="entry name" value="Small_mtfrase_dom"/>
</dbReference>
<dbReference type="RefSeq" id="WP_116517355.1">
    <property type="nucleotide sequence ID" value="NZ_JACCEX010000001.1"/>
</dbReference>
<evidence type="ECO:0000256" key="2">
    <source>
        <dbReference type="ARBA" id="ARBA00022691"/>
    </source>
</evidence>
<dbReference type="GO" id="GO:0036009">
    <property type="term" value="F:protein-glutamine N-methyltransferase activity"/>
    <property type="evidence" value="ECO:0007669"/>
    <property type="project" value="TreeGrafter"/>
</dbReference>
<dbReference type="InterPro" id="IPR002052">
    <property type="entry name" value="DNA_methylase_N6_adenine_CS"/>
</dbReference>
<dbReference type="Gene3D" id="3.40.50.150">
    <property type="entry name" value="Vaccinia Virus protein VP39"/>
    <property type="match status" value="1"/>
</dbReference>
<comment type="caution">
    <text evidence="4">The sequence shown here is derived from an EMBL/GenBank/DDBJ whole genome shotgun (WGS) entry which is preliminary data.</text>
</comment>
<sequence>MQPDPSATPDDTGHALLRLALSARELGYRFVTPTPATHRRVNSRPGHEWASDLRGALGWSRPFRAGVLPAEIFTLMQRAGILSEVDGGWQSRLRLSSLDDQLYWHSAYPTTEADAVFFGPDTYRFVGAIQRHLHDRQAPVSRAFDIGCGTGAGALNIALARPAAQVWAGDINASALRLTRVNAAIAGAGNVAACQSDMLCGAEGVFDLIVANPPYLNDAMQRAYRHGGGSHGQELAAAMLAAALPRLAPSGTMLLYTGAAFVEGRDTFLQAARRVLDDTPGTWQWRYRELDPDVFGEELDNPAYRDTERIAAVLLQVDAPMAPRR</sequence>
<keyword evidence="4" id="KW-0808">Transferase</keyword>
<reference evidence="4 5" key="1">
    <citation type="submission" date="2018-04" db="EMBL/GenBank/DDBJ databases">
        <title>Genomic Encyclopedia of Type Strains, Phase IV (KMG-IV): sequencing the most valuable type-strain genomes for metagenomic binning, comparative biology and taxonomic classification.</title>
        <authorList>
            <person name="Goeker M."/>
        </authorList>
    </citation>
    <scope>NUCLEOTIDE SEQUENCE [LARGE SCALE GENOMIC DNA]</scope>
    <source>
        <strain evidence="4 5">DSM 10065</strain>
    </source>
</reference>
<dbReference type="CDD" id="cd02440">
    <property type="entry name" value="AdoMet_MTases"/>
    <property type="match status" value="1"/>
</dbReference>
<dbReference type="STRING" id="1231391.GCA_000308195_02668"/>
<keyword evidence="2" id="KW-0949">S-adenosyl-L-methionine</keyword>
<evidence type="ECO:0000313" key="4">
    <source>
        <dbReference type="EMBL" id="PVY68109.1"/>
    </source>
</evidence>
<evidence type="ECO:0000313" key="5">
    <source>
        <dbReference type="Proteomes" id="UP000246145"/>
    </source>
</evidence>
<dbReference type="SUPFAM" id="SSF53335">
    <property type="entry name" value="S-adenosyl-L-methionine-dependent methyltransferases"/>
    <property type="match status" value="1"/>
</dbReference>
<keyword evidence="1 4" id="KW-0489">Methyltransferase</keyword>
<dbReference type="EMBL" id="QEKO01000001">
    <property type="protein sequence ID" value="PVY68109.1"/>
    <property type="molecule type" value="Genomic_DNA"/>
</dbReference>
<accession>A0A2U1CQG1</accession>
<keyword evidence="5" id="KW-1185">Reference proteome</keyword>
<dbReference type="AlphaFoldDB" id="A0A2U1CQG1"/>
<organism evidence="4 5">
    <name type="scientific">Pusillimonas noertemannii</name>
    <dbReference type="NCBI Taxonomy" id="305977"/>
    <lineage>
        <taxon>Bacteria</taxon>
        <taxon>Pseudomonadati</taxon>
        <taxon>Pseudomonadota</taxon>
        <taxon>Betaproteobacteria</taxon>
        <taxon>Burkholderiales</taxon>
        <taxon>Alcaligenaceae</taxon>
        <taxon>Pusillimonas</taxon>
    </lineage>
</organism>
<evidence type="ECO:0000256" key="1">
    <source>
        <dbReference type="ARBA" id="ARBA00022603"/>
    </source>
</evidence>
<protein>
    <submittedName>
        <fullName evidence="4">Methyltransferase family protein</fullName>
    </submittedName>
</protein>
<proteinExistence type="predicted"/>
<dbReference type="PROSITE" id="PS00092">
    <property type="entry name" value="N6_MTASE"/>
    <property type="match status" value="1"/>
</dbReference>